<evidence type="ECO:0000259" key="2">
    <source>
        <dbReference type="PROSITE" id="PS51382"/>
    </source>
</evidence>
<dbReference type="EMBL" id="HBIB01041335">
    <property type="protein sequence ID" value="CAE0264697.1"/>
    <property type="molecule type" value="Transcribed_RNA"/>
</dbReference>
<feature type="region of interest" description="Disordered" evidence="1">
    <location>
        <begin position="527"/>
        <end position="574"/>
    </location>
</feature>
<dbReference type="Gene3D" id="3.40.720.10">
    <property type="entry name" value="Alkaline Phosphatase, subunit A"/>
    <property type="match status" value="1"/>
</dbReference>
<sequence>MKFGEKLLDERYGPIKHEYVDYELLKKALKAGVKDKARNFSELLMGELRKCDSFYSDEMERIRAKVNEMEGYEAVDATELAIVCEEIDCLRRFVILNTVAIIKIVKKRNKVFGREGIAKIDALKILLDGAFFSGLGLASLLSQFDSVVDKLFESWRMKKQLKLCGICLDLMKNPTVVTLRSDSSDSEEARDSRQAAAKGSGAGHSMMIHNSQSRYGRSMQRQTIELLSKSYTGGASGILHSKFCWRCLTMFILSTGHISSEGAVGTRNEMEMANEEDARPLKNLPFGDDMMIDVNTLEADTSLAKFLAEHVSTDEVVLRLSEKGSMMRRSTGPNLNEVKRHQATSDLTALARSEGVGGSSVGGDSERMAVPSLDDFHPLSGAPLKGSITMSSTASDSKKSGTTLLRTSGGSDNTRHLRRTSMGGLATDIGAQPVAEDEDELTLEMEARVDNRLQQRREWKSKINELHIGAISLGEDGDEGFSYSPGQGEEVDSPFGSLARTPSTGGEFGLSMRDLFETERYVEAASIDEVGSGGGSQSASLSGRSIDMKRGGGGAARSIRSPQRDGGSSSGGKGKRYRRKVLFVGCDDCQSHSIRFARTRNIDWLASNGASCFDIAPPHVPDFFHPSSSQPQSSSFVSISDRIFNVLKKKLPAVRTSFICATSRDAKNTFKPKADLLDEFLNSLEGELPSRQDKVAPKDEYFSRSLSMACEALRSEPETCPDVLAVHVRSVALTSLRHGGDLSTKEYVRSIETMDSQVGSLLQSIAKREQRFAEDWLVILISCHPDQLWLEEEKELAMRAGFHPRQKERAREEEISLQSFAFDSDGGGNKKEFFVASGKHVPFGELPSIPKSKGNVSGCGVEAMRTILDHFSFF</sequence>
<proteinExistence type="predicted"/>
<evidence type="ECO:0000256" key="1">
    <source>
        <dbReference type="SAM" id="MobiDB-lite"/>
    </source>
</evidence>
<protein>
    <recommendedName>
        <fullName evidence="2">SPX domain-containing protein</fullName>
    </recommendedName>
</protein>
<dbReference type="EMBL" id="HBIB01041338">
    <property type="protein sequence ID" value="CAE0264700.1"/>
    <property type="molecule type" value="Transcribed_RNA"/>
</dbReference>
<dbReference type="SUPFAM" id="SSF53649">
    <property type="entry name" value="Alkaline phosphatase-like"/>
    <property type="match status" value="1"/>
</dbReference>
<name>A0A7S3GFG7_9EUKA</name>
<feature type="compositionally biased region" description="Polar residues" evidence="1">
    <location>
        <begin position="388"/>
        <end position="412"/>
    </location>
</feature>
<evidence type="ECO:0000313" key="3">
    <source>
        <dbReference type="EMBL" id="CAE0264697.1"/>
    </source>
</evidence>
<reference evidence="5" key="1">
    <citation type="submission" date="2021-01" db="EMBL/GenBank/DDBJ databases">
        <authorList>
            <person name="Corre E."/>
            <person name="Pelletier E."/>
            <person name="Niang G."/>
            <person name="Scheremetjew M."/>
            <person name="Finn R."/>
            <person name="Kale V."/>
            <person name="Holt S."/>
            <person name="Cochrane G."/>
            <person name="Meng A."/>
            <person name="Brown T."/>
            <person name="Cohen L."/>
        </authorList>
    </citation>
    <scope>NUCLEOTIDE SEQUENCE</scope>
    <source>
        <strain evidence="5">NIES-2562</strain>
    </source>
</reference>
<dbReference type="AlphaFoldDB" id="A0A7S3GFG7"/>
<gene>
    <name evidence="3" type="ORF">PBIL07802_LOCUS27003</name>
    <name evidence="4" type="ORF">PBIL07802_LOCUS27006</name>
    <name evidence="5" type="ORF">PBIL07802_LOCUS27007</name>
</gene>
<evidence type="ECO:0000313" key="5">
    <source>
        <dbReference type="EMBL" id="CAE0264701.1"/>
    </source>
</evidence>
<organism evidence="5">
    <name type="scientific">Palpitomonas bilix</name>
    <dbReference type="NCBI Taxonomy" id="652834"/>
    <lineage>
        <taxon>Eukaryota</taxon>
        <taxon>Eukaryota incertae sedis</taxon>
    </lineage>
</organism>
<feature type="domain" description="SPX" evidence="2">
    <location>
        <begin position="1"/>
        <end position="122"/>
    </location>
</feature>
<dbReference type="PROSITE" id="PS51382">
    <property type="entry name" value="SPX"/>
    <property type="match status" value="1"/>
</dbReference>
<accession>A0A7S3GFG7</accession>
<evidence type="ECO:0000313" key="4">
    <source>
        <dbReference type="EMBL" id="CAE0264700.1"/>
    </source>
</evidence>
<dbReference type="InterPro" id="IPR017850">
    <property type="entry name" value="Alkaline_phosphatase_core_sf"/>
</dbReference>
<dbReference type="InterPro" id="IPR004331">
    <property type="entry name" value="SPX_dom"/>
</dbReference>
<dbReference type="CDD" id="cd14447">
    <property type="entry name" value="SPX"/>
    <property type="match status" value="1"/>
</dbReference>
<dbReference type="EMBL" id="HBIB01041339">
    <property type="protein sequence ID" value="CAE0264701.1"/>
    <property type="molecule type" value="Transcribed_RNA"/>
</dbReference>
<feature type="region of interest" description="Disordered" evidence="1">
    <location>
        <begin position="181"/>
        <end position="206"/>
    </location>
</feature>
<feature type="region of interest" description="Disordered" evidence="1">
    <location>
        <begin position="346"/>
        <end position="418"/>
    </location>
</feature>